<reference evidence="3" key="1">
    <citation type="journal article" date="2017" name="Genome Biol.">
        <title>Comparative genomics reveals high biological diversity and specific adaptations in the industrially and medically important fungal genus Aspergillus.</title>
        <authorList>
            <person name="de Vries R.P."/>
            <person name="Riley R."/>
            <person name="Wiebenga A."/>
            <person name="Aguilar-Osorio G."/>
            <person name="Amillis S."/>
            <person name="Uchima C.A."/>
            <person name="Anderluh G."/>
            <person name="Asadollahi M."/>
            <person name="Askin M."/>
            <person name="Barry K."/>
            <person name="Battaglia E."/>
            <person name="Bayram O."/>
            <person name="Benocci T."/>
            <person name="Braus-Stromeyer S.A."/>
            <person name="Caldana C."/>
            <person name="Canovas D."/>
            <person name="Cerqueira G.C."/>
            <person name="Chen F."/>
            <person name="Chen W."/>
            <person name="Choi C."/>
            <person name="Clum A."/>
            <person name="Dos Santos R.A."/>
            <person name="Damasio A.R."/>
            <person name="Diallinas G."/>
            <person name="Emri T."/>
            <person name="Fekete E."/>
            <person name="Flipphi M."/>
            <person name="Freyberg S."/>
            <person name="Gallo A."/>
            <person name="Gournas C."/>
            <person name="Habgood R."/>
            <person name="Hainaut M."/>
            <person name="Harispe M.L."/>
            <person name="Henrissat B."/>
            <person name="Hilden K.S."/>
            <person name="Hope R."/>
            <person name="Hossain A."/>
            <person name="Karabika E."/>
            <person name="Karaffa L."/>
            <person name="Karanyi Z."/>
            <person name="Krasevec N."/>
            <person name="Kuo A."/>
            <person name="Kusch H."/>
            <person name="LaButti K."/>
            <person name="Lagendijk E.L."/>
            <person name="Lapidus A."/>
            <person name="Levasseur A."/>
            <person name="Lindquist E."/>
            <person name="Lipzen A."/>
            <person name="Logrieco A.F."/>
            <person name="MacCabe A."/>
            <person name="Maekelae M.R."/>
            <person name="Malavazi I."/>
            <person name="Melin P."/>
            <person name="Meyer V."/>
            <person name="Mielnichuk N."/>
            <person name="Miskei M."/>
            <person name="Molnar A.P."/>
            <person name="Mule G."/>
            <person name="Ngan C.Y."/>
            <person name="Orejas M."/>
            <person name="Orosz E."/>
            <person name="Ouedraogo J.P."/>
            <person name="Overkamp K.M."/>
            <person name="Park H.-S."/>
            <person name="Perrone G."/>
            <person name="Piumi F."/>
            <person name="Punt P.J."/>
            <person name="Ram A.F."/>
            <person name="Ramon A."/>
            <person name="Rauscher S."/>
            <person name="Record E."/>
            <person name="Riano-Pachon D.M."/>
            <person name="Robert V."/>
            <person name="Roehrig J."/>
            <person name="Ruller R."/>
            <person name="Salamov A."/>
            <person name="Salih N.S."/>
            <person name="Samson R.A."/>
            <person name="Sandor E."/>
            <person name="Sanguinetti M."/>
            <person name="Schuetze T."/>
            <person name="Sepcic K."/>
            <person name="Shelest E."/>
            <person name="Sherlock G."/>
            <person name="Sophianopoulou V."/>
            <person name="Squina F.M."/>
            <person name="Sun H."/>
            <person name="Susca A."/>
            <person name="Todd R.B."/>
            <person name="Tsang A."/>
            <person name="Unkles S.E."/>
            <person name="van de Wiele N."/>
            <person name="van Rossen-Uffink D."/>
            <person name="Oliveira J.V."/>
            <person name="Vesth T.C."/>
            <person name="Visser J."/>
            <person name="Yu J.-H."/>
            <person name="Zhou M."/>
            <person name="Andersen M.R."/>
            <person name="Archer D.B."/>
            <person name="Baker S.E."/>
            <person name="Benoit I."/>
            <person name="Brakhage A.A."/>
            <person name="Braus G.H."/>
            <person name="Fischer R."/>
            <person name="Frisvad J.C."/>
            <person name="Goldman G.H."/>
            <person name="Houbraken J."/>
            <person name="Oakley B."/>
            <person name="Pocsi I."/>
            <person name="Scazzocchio C."/>
            <person name="Seiboth B."/>
            <person name="vanKuyk P.A."/>
            <person name="Wortman J."/>
            <person name="Dyer P.S."/>
            <person name="Grigoriev I.V."/>
        </authorList>
    </citation>
    <scope>NUCLEOTIDE SEQUENCE [LARGE SCALE GENOMIC DNA]</scope>
    <source>
        <strain evidence="3">CBS 593.65</strain>
    </source>
</reference>
<dbReference type="RefSeq" id="XP_040697392.1">
    <property type="nucleotide sequence ID" value="XM_040848668.1"/>
</dbReference>
<feature type="chain" id="PRO_5013177199" description="Secreted protein" evidence="1">
    <location>
        <begin position="20"/>
        <end position="191"/>
    </location>
</feature>
<dbReference type="VEuPathDB" id="FungiDB:ASPSYDRAFT_533281"/>
<evidence type="ECO:0000313" key="2">
    <source>
        <dbReference type="EMBL" id="OJJ53586.1"/>
    </source>
</evidence>
<accession>A0A1L9T2C0</accession>
<evidence type="ECO:0000256" key="1">
    <source>
        <dbReference type="SAM" id="SignalP"/>
    </source>
</evidence>
<dbReference type="PANTHER" id="PTHR35605:SF1">
    <property type="entry name" value="ECP2 EFFECTOR PROTEIN DOMAIN-CONTAINING PROTEIN-RELATED"/>
    <property type="match status" value="1"/>
</dbReference>
<dbReference type="PANTHER" id="PTHR35605">
    <property type="entry name" value="ECP2 EFFECTOR PROTEIN DOMAIN-CONTAINING PROTEIN-RELATED"/>
    <property type="match status" value="1"/>
</dbReference>
<organism evidence="2 3">
    <name type="scientific">Aspergillus sydowii CBS 593.65</name>
    <dbReference type="NCBI Taxonomy" id="1036612"/>
    <lineage>
        <taxon>Eukaryota</taxon>
        <taxon>Fungi</taxon>
        <taxon>Dikarya</taxon>
        <taxon>Ascomycota</taxon>
        <taxon>Pezizomycotina</taxon>
        <taxon>Eurotiomycetes</taxon>
        <taxon>Eurotiomycetidae</taxon>
        <taxon>Eurotiales</taxon>
        <taxon>Aspergillaceae</taxon>
        <taxon>Aspergillus</taxon>
        <taxon>Aspergillus subgen. Nidulantes</taxon>
    </lineage>
</organism>
<keyword evidence="1" id="KW-0732">Signal</keyword>
<evidence type="ECO:0008006" key="4">
    <source>
        <dbReference type="Google" id="ProtNLM"/>
    </source>
</evidence>
<evidence type="ECO:0000313" key="3">
    <source>
        <dbReference type="Proteomes" id="UP000184356"/>
    </source>
</evidence>
<feature type="signal peptide" evidence="1">
    <location>
        <begin position="1"/>
        <end position="19"/>
    </location>
</feature>
<dbReference type="Proteomes" id="UP000184356">
    <property type="component" value="Unassembled WGS sequence"/>
</dbReference>
<dbReference type="EMBL" id="KV878597">
    <property type="protein sequence ID" value="OJJ53586.1"/>
    <property type="molecule type" value="Genomic_DNA"/>
</dbReference>
<dbReference type="OrthoDB" id="3552888at2759"/>
<protein>
    <recommendedName>
        <fullName evidence="4">Secreted protein</fullName>
    </recommendedName>
</protein>
<proteinExistence type="predicted"/>
<dbReference type="GeneID" id="63764741"/>
<sequence>MSPFLASLFLVLYALMVYGLPAEHGSVRDDQLVEPSWEVAPYPGAAPITLNGTVEQVYAKLLEINPNYDEDFKDSEPELEPTRSLKKRKDTLVCDGEHSADTTRIDQGIKYLRKVKGSPQLSPWACSRVSCSWYSAIIWCNDSPYSKTLPSFNNIADGAQVIRDGCNENGYVKGWLDHSDRWRAIVQNADC</sequence>
<name>A0A1L9T2C0_9EURO</name>
<gene>
    <name evidence="2" type="ORF">ASPSYDRAFT_533281</name>
</gene>
<keyword evidence="3" id="KW-1185">Reference proteome</keyword>
<dbReference type="AlphaFoldDB" id="A0A1L9T2C0"/>
<dbReference type="STRING" id="1036612.A0A1L9T2C0"/>